<evidence type="ECO:0000313" key="1">
    <source>
        <dbReference type="EMBL" id="CDW45601.1"/>
    </source>
</evidence>
<organism evidence="1">
    <name type="scientific">Lepeophtheirus salmonis</name>
    <name type="common">Salmon louse</name>
    <name type="synonym">Caligus salmonis</name>
    <dbReference type="NCBI Taxonomy" id="72036"/>
    <lineage>
        <taxon>Eukaryota</taxon>
        <taxon>Metazoa</taxon>
        <taxon>Ecdysozoa</taxon>
        <taxon>Arthropoda</taxon>
        <taxon>Crustacea</taxon>
        <taxon>Multicrustacea</taxon>
        <taxon>Hexanauplia</taxon>
        <taxon>Copepoda</taxon>
        <taxon>Siphonostomatoida</taxon>
        <taxon>Caligidae</taxon>
        <taxon>Lepeophtheirus</taxon>
    </lineage>
</organism>
<dbReference type="AlphaFoldDB" id="A0A0K2V6N6"/>
<name>A0A0K2V6N6_LEPSM</name>
<sequence>MRINQSHVFWLPLSLFLKHTQHRHTYTNGDNSNNNINDRIIMTFLVEQLMLYCFGMFNYLRFGGNDSNGLIGEEYFLLLLLVLRCCCCY</sequence>
<protein>
    <submittedName>
        <fullName evidence="1">Uncharacterized protein</fullName>
    </submittedName>
</protein>
<dbReference type="EMBL" id="HACA01028240">
    <property type="protein sequence ID" value="CDW45601.1"/>
    <property type="molecule type" value="Transcribed_RNA"/>
</dbReference>
<proteinExistence type="predicted"/>
<accession>A0A0K2V6N6</accession>
<reference evidence="1" key="1">
    <citation type="submission" date="2014-05" db="EMBL/GenBank/DDBJ databases">
        <authorList>
            <person name="Chronopoulou M."/>
        </authorList>
    </citation>
    <scope>NUCLEOTIDE SEQUENCE</scope>
    <source>
        <tissue evidence="1">Whole organism</tissue>
    </source>
</reference>